<dbReference type="OrthoDB" id="6288734at2759"/>
<dbReference type="InterPro" id="IPR002637">
    <property type="entry name" value="RdgB/HAM1"/>
</dbReference>
<evidence type="ECO:0000256" key="7">
    <source>
        <dbReference type="ARBA" id="ARBA00022842"/>
    </source>
</evidence>
<evidence type="ECO:0000256" key="9">
    <source>
        <dbReference type="ARBA" id="ARBA00054940"/>
    </source>
</evidence>
<reference evidence="16" key="2">
    <citation type="submission" date="2020-12" db="EMBL/GenBank/DDBJ databases">
        <title>New Spironucleus salmonicida genome in near-complete chromosomes.</title>
        <authorList>
            <person name="Xu F."/>
            <person name="Kurt Z."/>
            <person name="Jimenez-Gonzalez A."/>
            <person name="Astvaldsson A."/>
            <person name="Andersson J.O."/>
            <person name="Svard S.G."/>
        </authorList>
    </citation>
    <scope>NUCLEOTIDE SEQUENCE</scope>
    <source>
        <strain evidence="16">ATCC 50377</strain>
    </source>
</reference>
<evidence type="ECO:0000313" key="18">
    <source>
        <dbReference type="Proteomes" id="UP000018208"/>
    </source>
</evidence>
<evidence type="ECO:0000256" key="6">
    <source>
        <dbReference type="ARBA" id="ARBA00022801"/>
    </source>
</evidence>
<dbReference type="GO" id="GO:0000166">
    <property type="term" value="F:nucleotide binding"/>
    <property type="evidence" value="ECO:0007669"/>
    <property type="project" value="UniProtKB-KW"/>
</dbReference>
<proteinExistence type="inferred from homology"/>
<sequence length="449" mass="48146">MFYFEEAGGGIPVSHPCHSEPQLLLTHQKEYQANRHHARIRPEGRLRLPRSSSPRSLCLLLGTQDLPVKYSGTVVNHSFRNTQPARSTRGARASAAFRTTARTFSPTQGTSHNKSVIPTAANTAHPPSSSDATPHAPSTASRNSTDRLFQRACILRALFPSAISCTAVAYSASSAAVPCAGTMESTLAQETNSASPGPQPHCHANTTGTCNMMASAPHRQLPCDTRTPNRHMPRYFRQTRRSSLSPGVSPNICVVRIPLQMKPVCLVTGNAHKIAEFASMAGGVDWISHSLDVPELQGSPEQVAAAKCRAAAALYGGPVVTDDVSLCFAAFDYKLPGPYVKDFLTSMGAGGLVRILSAFEDKRAYAQCIYAFCEGPGAEPLLFSGQCHGEMVPPEGVSSFGALSYDTVFRADASGLRYAAMTMEEKNRISHRGLAAAKLMPFLVGRQAQ</sequence>
<comment type="function">
    <text evidence="9">Pyrophosphatase that hydrolyzes the non-canonical purine nucleotides inosine triphosphate (ITP), deoxyinosine triphosphate (dITP) as well as 2'-deoxy-N-6-hydroxylaminopurine triphosphate (dHAPTP) and xanthosine 5'-triphosphate (XTP) to their respective monophosphate derivatives. The enzyme does not distinguish between the deoxy- and ribose forms. Probably excludes non-canonical purines from RNA and DNA precursor pools, thus preventing their incorporation into RNA and DNA and avoiding chromosomal lesions.</text>
</comment>
<evidence type="ECO:0000256" key="13">
    <source>
        <dbReference type="ARBA" id="ARBA00093271"/>
    </source>
</evidence>
<evidence type="ECO:0000256" key="4">
    <source>
        <dbReference type="ARBA" id="ARBA00022723"/>
    </source>
</evidence>
<dbReference type="Gene3D" id="3.90.950.10">
    <property type="match status" value="1"/>
</dbReference>
<evidence type="ECO:0000256" key="11">
    <source>
        <dbReference type="ARBA" id="ARBA00093218"/>
    </source>
</evidence>
<feature type="compositionally biased region" description="Low complexity" evidence="14">
    <location>
        <begin position="84"/>
        <end position="107"/>
    </location>
</feature>
<protein>
    <recommendedName>
        <fullName evidence="10">XTP/dITP diphosphatase</fullName>
        <ecNumber evidence="10">3.6.1.66</ecNumber>
    </recommendedName>
</protein>
<dbReference type="EMBL" id="AUWU02000004">
    <property type="protein sequence ID" value="KAH0573694.1"/>
    <property type="molecule type" value="Genomic_DNA"/>
</dbReference>
<comment type="catalytic activity">
    <reaction evidence="12">
        <text>dITP + H2O = dIMP + diphosphate + H(+)</text>
        <dbReference type="Rhea" id="RHEA:28342"/>
        <dbReference type="ChEBI" id="CHEBI:15377"/>
        <dbReference type="ChEBI" id="CHEBI:15378"/>
        <dbReference type="ChEBI" id="CHEBI:33019"/>
        <dbReference type="ChEBI" id="CHEBI:61194"/>
        <dbReference type="ChEBI" id="CHEBI:61382"/>
        <dbReference type="EC" id="3.6.1.66"/>
    </reaction>
    <physiologicalReaction direction="left-to-right" evidence="12">
        <dbReference type="Rhea" id="RHEA:28343"/>
    </physiologicalReaction>
</comment>
<evidence type="ECO:0000256" key="2">
    <source>
        <dbReference type="ARBA" id="ARBA00008023"/>
    </source>
</evidence>
<evidence type="ECO:0000313" key="17">
    <source>
        <dbReference type="EMBL" id="KAH0573702.1"/>
    </source>
</evidence>
<feature type="region of interest" description="Disordered" evidence="14">
    <location>
        <begin position="82"/>
        <end position="143"/>
    </location>
</feature>
<dbReference type="VEuPathDB" id="GiardiaDB:SS50377_23637"/>
<dbReference type="VEuPathDB" id="GiardiaDB:SS50377_23629"/>
<dbReference type="PANTHER" id="PTHR11067:SF9">
    <property type="entry name" value="INOSINE TRIPHOSPHATE PYROPHOSPHATASE"/>
    <property type="match status" value="1"/>
</dbReference>
<comment type="catalytic activity">
    <reaction evidence="13">
        <text>N(6)-hydroxy-dATP + H2O = N(6)-hydroxy-dAMP + diphosphate + H(+)</text>
        <dbReference type="Rhea" id="RHEA:83971"/>
        <dbReference type="ChEBI" id="CHEBI:15377"/>
        <dbReference type="ChEBI" id="CHEBI:15378"/>
        <dbReference type="ChEBI" id="CHEBI:33019"/>
        <dbReference type="ChEBI" id="CHEBI:233529"/>
        <dbReference type="ChEBI" id="CHEBI:233530"/>
    </reaction>
    <physiologicalReaction direction="left-to-right" evidence="13">
        <dbReference type="Rhea" id="RHEA:83972"/>
    </physiologicalReaction>
</comment>
<dbReference type="SUPFAM" id="SSF52972">
    <property type="entry name" value="ITPase-like"/>
    <property type="match status" value="1"/>
</dbReference>
<evidence type="ECO:0000256" key="8">
    <source>
        <dbReference type="ARBA" id="ARBA00023080"/>
    </source>
</evidence>
<keyword evidence="5" id="KW-0547">Nucleotide-binding</keyword>
<dbReference type="GO" id="GO:0005737">
    <property type="term" value="C:cytoplasm"/>
    <property type="evidence" value="ECO:0007669"/>
    <property type="project" value="UniProtKB-SubCell"/>
</dbReference>
<dbReference type="GO" id="GO:0036220">
    <property type="term" value="F:ITP diphosphatase activity"/>
    <property type="evidence" value="ECO:0007669"/>
    <property type="project" value="UniProtKB-EC"/>
</dbReference>
<evidence type="ECO:0000256" key="12">
    <source>
        <dbReference type="ARBA" id="ARBA00093255"/>
    </source>
</evidence>
<dbReference type="AlphaFoldDB" id="V6LY16"/>
<dbReference type="FunFam" id="3.90.950.10:FF:000003">
    <property type="entry name" value="Inosine triphosphate pyrophosphatase"/>
    <property type="match status" value="1"/>
</dbReference>
<feature type="compositionally biased region" description="Polar residues" evidence="14">
    <location>
        <begin position="108"/>
        <end position="143"/>
    </location>
</feature>
<dbReference type="EMBL" id="KI545981">
    <property type="protein sequence ID" value="EST48611.1"/>
    <property type="molecule type" value="Genomic_DNA"/>
</dbReference>
<comment type="similarity">
    <text evidence="2">Belongs to the HAM1 NTPase family.</text>
</comment>
<accession>V6LY16</accession>
<dbReference type="EC" id="3.6.1.66" evidence="10"/>
<dbReference type="EMBL" id="AUWU02000004">
    <property type="protein sequence ID" value="KAH0573702.1"/>
    <property type="molecule type" value="Genomic_DNA"/>
</dbReference>
<organism evidence="15">
    <name type="scientific">Spironucleus salmonicida</name>
    <dbReference type="NCBI Taxonomy" id="348837"/>
    <lineage>
        <taxon>Eukaryota</taxon>
        <taxon>Metamonada</taxon>
        <taxon>Diplomonadida</taxon>
        <taxon>Hexamitidae</taxon>
        <taxon>Hexamitinae</taxon>
        <taxon>Spironucleus</taxon>
    </lineage>
</organism>
<keyword evidence="18" id="KW-1185">Reference proteome</keyword>
<keyword evidence="7" id="KW-0460">Magnesium</keyword>
<comment type="catalytic activity">
    <reaction evidence="11">
        <text>ITP + H2O = IMP + diphosphate + H(+)</text>
        <dbReference type="Rhea" id="RHEA:29399"/>
        <dbReference type="ChEBI" id="CHEBI:15377"/>
        <dbReference type="ChEBI" id="CHEBI:15378"/>
        <dbReference type="ChEBI" id="CHEBI:33019"/>
        <dbReference type="ChEBI" id="CHEBI:58053"/>
        <dbReference type="ChEBI" id="CHEBI:61402"/>
        <dbReference type="EC" id="3.6.1.66"/>
    </reaction>
    <physiologicalReaction direction="left-to-right" evidence="11">
        <dbReference type="Rhea" id="RHEA:29400"/>
    </physiologicalReaction>
</comment>
<reference evidence="15 16" key="1">
    <citation type="journal article" date="2014" name="PLoS Genet.">
        <title>The Genome of Spironucleus salmonicida Highlights a Fish Pathogen Adapted to Fluctuating Environments.</title>
        <authorList>
            <person name="Xu F."/>
            <person name="Jerlstrom-Hultqvist J."/>
            <person name="Einarsson E."/>
            <person name="Astvaldsson A."/>
            <person name="Svard S.G."/>
            <person name="Andersson J.O."/>
        </authorList>
    </citation>
    <scope>NUCLEOTIDE SEQUENCE</scope>
    <source>
        <strain evidence="16">ATCC 50377</strain>
    </source>
</reference>
<evidence type="ECO:0000313" key="16">
    <source>
        <dbReference type="EMBL" id="KAH0573694.1"/>
    </source>
</evidence>
<evidence type="ECO:0000256" key="10">
    <source>
        <dbReference type="ARBA" id="ARBA00066468"/>
    </source>
</evidence>
<keyword evidence="3" id="KW-0963">Cytoplasm</keyword>
<gene>
    <name evidence="15" type="ORF">SS50377_11223</name>
    <name evidence="16" type="ORF">SS50377_23629</name>
    <name evidence="17" type="ORF">SS50377_23637</name>
</gene>
<dbReference type="GO" id="GO:0009143">
    <property type="term" value="P:nucleoside triphosphate catabolic process"/>
    <property type="evidence" value="ECO:0007669"/>
    <property type="project" value="InterPro"/>
</dbReference>
<dbReference type="GO" id="GO:0046872">
    <property type="term" value="F:metal ion binding"/>
    <property type="evidence" value="ECO:0007669"/>
    <property type="project" value="UniProtKB-KW"/>
</dbReference>
<dbReference type="GO" id="GO:0009117">
    <property type="term" value="P:nucleotide metabolic process"/>
    <property type="evidence" value="ECO:0007669"/>
    <property type="project" value="UniProtKB-KW"/>
</dbReference>
<keyword evidence="6" id="KW-0378">Hydrolase</keyword>
<dbReference type="CDD" id="cd00515">
    <property type="entry name" value="HAM1"/>
    <property type="match status" value="1"/>
</dbReference>
<keyword evidence="4" id="KW-0479">Metal-binding</keyword>
<keyword evidence="8" id="KW-0546">Nucleotide metabolism</keyword>
<evidence type="ECO:0000256" key="1">
    <source>
        <dbReference type="ARBA" id="ARBA00004496"/>
    </source>
</evidence>
<evidence type="ECO:0000256" key="3">
    <source>
        <dbReference type="ARBA" id="ARBA00022490"/>
    </source>
</evidence>
<dbReference type="PANTHER" id="PTHR11067">
    <property type="entry name" value="INOSINE TRIPHOSPHATE PYROPHOSPHATASE/HAM1 PROTEIN"/>
    <property type="match status" value="1"/>
</dbReference>
<dbReference type="Proteomes" id="UP000018208">
    <property type="component" value="Unassembled WGS sequence"/>
</dbReference>
<name>V6LY16_9EUKA</name>
<dbReference type="Pfam" id="PF01725">
    <property type="entry name" value="Ham1p_like"/>
    <property type="match status" value="1"/>
</dbReference>
<evidence type="ECO:0000313" key="15">
    <source>
        <dbReference type="EMBL" id="EST48611.1"/>
    </source>
</evidence>
<comment type="subcellular location">
    <subcellularLocation>
        <location evidence="1">Cytoplasm</location>
    </subcellularLocation>
</comment>
<dbReference type="InterPro" id="IPR029001">
    <property type="entry name" value="ITPase-like_fam"/>
</dbReference>
<evidence type="ECO:0000256" key="5">
    <source>
        <dbReference type="ARBA" id="ARBA00022741"/>
    </source>
</evidence>
<evidence type="ECO:0000256" key="14">
    <source>
        <dbReference type="SAM" id="MobiDB-lite"/>
    </source>
</evidence>